<dbReference type="Pfam" id="PF13624">
    <property type="entry name" value="SurA_N_3"/>
    <property type="match status" value="1"/>
</dbReference>
<proteinExistence type="predicted"/>
<dbReference type="PROSITE" id="PS50198">
    <property type="entry name" value="PPIC_PPIASE_2"/>
    <property type="match status" value="1"/>
</dbReference>
<gene>
    <name evidence="4" type="ORF">UBAL3_79520064</name>
</gene>
<dbReference type="SUPFAM" id="SSF54534">
    <property type="entry name" value="FKBP-like"/>
    <property type="match status" value="1"/>
</dbReference>
<sequence>MTQPIGSITLHDLQEAFMILRRFFLPRDADSLRCAPSRRRSAVALGSLLIGGGLLLHPALSRADDGVLLDSIMAVVNHHSITKSEVDRELKPTFEKIHATYQGPAYMQLVASLEYNVMMKKINERLELEEADRLGLSVTDDEVDHAIDDIMQKNNIQERWQLKNALASQGLTFRQYRKKLKKQLTVMKLVNQEVRSTVVISPEEVRDYFLKHRDEYRLPAHVSLADIFLALPENPTPAQIAEVRKKGEHVLRQIGRGDDFEMLAGSESQGPNAESGGALGNLTKDQLLPELIGPAFSVPVGKTSGLIQTDRGFYIIKVLAREAQPYQKFDDIKQTILNTLTKKTTEKRLRLWLEKLRAHSYVAIYARRENGTGTPTGAVIPQ</sequence>
<dbReference type="GO" id="GO:0003755">
    <property type="term" value="F:peptidyl-prolyl cis-trans isomerase activity"/>
    <property type="evidence" value="ECO:0007669"/>
    <property type="project" value="UniProtKB-KW"/>
</dbReference>
<dbReference type="PANTHER" id="PTHR47637:SF1">
    <property type="entry name" value="CHAPERONE SURA"/>
    <property type="match status" value="1"/>
</dbReference>
<dbReference type="PANTHER" id="PTHR47637">
    <property type="entry name" value="CHAPERONE SURA"/>
    <property type="match status" value="1"/>
</dbReference>
<dbReference type="Pfam" id="PF13616">
    <property type="entry name" value="Rotamase_3"/>
    <property type="match status" value="1"/>
</dbReference>
<keyword evidence="2 4" id="KW-0413">Isomerase</keyword>
<protein>
    <submittedName>
        <fullName evidence="4">Putative peptidyl-prolyl cis-trans isomerase</fullName>
    </submittedName>
</protein>
<evidence type="ECO:0000256" key="2">
    <source>
        <dbReference type="PROSITE-ProRule" id="PRU00278"/>
    </source>
</evidence>
<reference evidence="4 5" key="1">
    <citation type="journal article" date="2009" name="Appl. Environ. Microbiol.">
        <title>Community genomic and proteomic analyses of chemoautotrophic iron-oxidizing "Leptospirillum rubarum" (Group II) and "Leptospirillum ferrodiazotrophum" (Group III) bacteria in acid mine drainage biofilms.</title>
        <authorList>
            <person name="Goltsman D.S."/>
            <person name="Denef V.J."/>
            <person name="Singer S.W."/>
            <person name="VerBerkmoes N.C."/>
            <person name="Lefsrud M."/>
            <person name="Mueller R.S."/>
            <person name="Dick G.J."/>
            <person name="Sun C.L."/>
            <person name="Wheeler K.E."/>
            <person name="Zemla A."/>
            <person name="Baker B.J."/>
            <person name="Hauser L."/>
            <person name="Land M."/>
            <person name="Shah M.B."/>
            <person name="Thelen M.P."/>
            <person name="Hettich R.L."/>
            <person name="Banfield J.F."/>
        </authorList>
    </citation>
    <scope>NUCLEOTIDE SEQUENCE [LARGE SCALE GENOMIC DNA]</scope>
</reference>
<evidence type="ECO:0000313" key="4">
    <source>
        <dbReference type="EMBL" id="EES53343.1"/>
    </source>
</evidence>
<keyword evidence="5" id="KW-1185">Reference proteome</keyword>
<dbReference type="Gene3D" id="1.10.4030.10">
    <property type="entry name" value="Porin chaperone SurA, peptide-binding domain"/>
    <property type="match status" value="1"/>
</dbReference>
<accession>C6HVP6</accession>
<dbReference type="InterPro" id="IPR050280">
    <property type="entry name" value="OMP_Chaperone_SurA"/>
</dbReference>
<keyword evidence="1" id="KW-0732">Signal</keyword>
<organism evidence="4 5">
    <name type="scientific">Leptospirillum ferrodiazotrophum</name>
    <dbReference type="NCBI Taxonomy" id="412449"/>
    <lineage>
        <taxon>Bacteria</taxon>
        <taxon>Pseudomonadati</taxon>
        <taxon>Nitrospirota</taxon>
        <taxon>Nitrospiria</taxon>
        <taxon>Nitrospirales</taxon>
        <taxon>Nitrospiraceae</taxon>
        <taxon>Leptospirillum</taxon>
    </lineage>
</organism>
<evidence type="ECO:0000259" key="3">
    <source>
        <dbReference type="PROSITE" id="PS50198"/>
    </source>
</evidence>
<dbReference type="InterPro" id="IPR000297">
    <property type="entry name" value="PPIase_PpiC"/>
</dbReference>
<name>C6HVP6_9BACT</name>
<dbReference type="InterPro" id="IPR046357">
    <property type="entry name" value="PPIase_dom_sf"/>
</dbReference>
<dbReference type="InterPro" id="IPR027304">
    <property type="entry name" value="Trigger_fact/SurA_dom_sf"/>
</dbReference>
<feature type="domain" description="PpiC" evidence="3">
    <location>
        <begin position="219"/>
        <end position="320"/>
    </location>
</feature>
<dbReference type="Proteomes" id="UP000009374">
    <property type="component" value="Unassembled WGS sequence"/>
</dbReference>
<evidence type="ECO:0000256" key="1">
    <source>
        <dbReference type="ARBA" id="ARBA00022729"/>
    </source>
</evidence>
<evidence type="ECO:0000313" key="5">
    <source>
        <dbReference type="Proteomes" id="UP000009374"/>
    </source>
</evidence>
<dbReference type="Gene3D" id="3.10.50.40">
    <property type="match status" value="1"/>
</dbReference>
<dbReference type="SUPFAM" id="SSF109998">
    <property type="entry name" value="Triger factor/SurA peptide-binding domain-like"/>
    <property type="match status" value="1"/>
</dbReference>
<dbReference type="AlphaFoldDB" id="C6HVP6"/>
<dbReference type="EMBL" id="GG693865">
    <property type="protein sequence ID" value="EES53343.1"/>
    <property type="molecule type" value="Genomic_DNA"/>
</dbReference>
<keyword evidence="2" id="KW-0697">Rotamase</keyword>